<accession>A0A381W2N5</accession>
<comment type="subcellular location">
    <subcellularLocation>
        <location evidence="1">Membrane</location>
    </subcellularLocation>
</comment>
<evidence type="ECO:0000256" key="6">
    <source>
        <dbReference type="ARBA" id="ARBA00022967"/>
    </source>
</evidence>
<dbReference type="InterPro" id="IPR004100">
    <property type="entry name" value="ATPase_F1/V1/A1_a/bsu_N"/>
</dbReference>
<organism evidence="12">
    <name type="scientific">marine metagenome</name>
    <dbReference type="NCBI Taxonomy" id="408172"/>
    <lineage>
        <taxon>unclassified sequences</taxon>
        <taxon>metagenomes</taxon>
        <taxon>ecological metagenomes</taxon>
    </lineage>
</organism>
<dbReference type="Gene3D" id="2.40.10.170">
    <property type="match status" value="1"/>
</dbReference>
<reference evidence="12" key="1">
    <citation type="submission" date="2018-05" db="EMBL/GenBank/DDBJ databases">
        <authorList>
            <person name="Lanie J.A."/>
            <person name="Ng W.-L."/>
            <person name="Kazmierczak K.M."/>
            <person name="Andrzejewski T.M."/>
            <person name="Davidsen T.M."/>
            <person name="Wayne K.J."/>
            <person name="Tettelin H."/>
            <person name="Glass J.I."/>
            <person name="Rusch D."/>
            <person name="Podicherti R."/>
            <person name="Tsui H.-C.T."/>
            <person name="Winkler M.E."/>
        </authorList>
    </citation>
    <scope>NUCLEOTIDE SEQUENCE</scope>
</reference>
<evidence type="ECO:0000256" key="3">
    <source>
        <dbReference type="ARBA" id="ARBA00022448"/>
    </source>
</evidence>
<evidence type="ECO:0000256" key="8">
    <source>
        <dbReference type="ARBA" id="ARBA00023136"/>
    </source>
</evidence>
<dbReference type="EMBL" id="UINC01010392">
    <property type="protein sequence ID" value="SVA46228.1"/>
    <property type="molecule type" value="Genomic_DNA"/>
</dbReference>
<evidence type="ECO:0000256" key="10">
    <source>
        <dbReference type="ARBA" id="ARBA00023310"/>
    </source>
</evidence>
<name>A0A381W2N5_9ZZZZ</name>
<dbReference type="AlphaFoldDB" id="A0A381W2N5"/>
<dbReference type="GO" id="GO:0046933">
    <property type="term" value="F:proton-transporting ATP synthase activity, rotational mechanism"/>
    <property type="evidence" value="ECO:0007669"/>
    <property type="project" value="TreeGrafter"/>
</dbReference>
<evidence type="ECO:0000259" key="11">
    <source>
        <dbReference type="Pfam" id="PF02874"/>
    </source>
</evidence>
<comment type="similarity">
    <text evidence="2">Belongs to the ATPase alpha/beta chains family.</text>
</comment>
<sequence>MSKTGKISQVMGAVVDVVFEDGHIPDIYNALNVDRGEDGMLVLEVAQHLGDAVVRTVAMDSTDGLIRGHA</sequence>
<feature type="non-terminal residue" evidence="12">
    <location>
        <position position="70"/>
    </location>
</feature>
<dbReference type="GO" id="GO:0045259">
    <property type="term" value="C:proton-transporting ATP synthase complex"/>
    <property type="evidence" value="ECO:0007669"/>
    <property type="project" value="UniProtKB-KW"/>
</dbReference>
<keyword evidence="9" id="KW-0139">CF(1)</keyword>
<dbReference type="InterPro" id="IPR050053">
    <property type="entry name" value="ATPase_alpha/beta_chains"/>
</dbReference>
<dbReference type="FunFam" id="2.40.10.170:FF:000005">
    <property type="entry name" value="ATP synthase subunit beta"/>
    <property type="match status" value="1"/>
</dbReference>
<keyword evidence="5" id="KW-0067">ATP-binding</keyword>
<keyword evidence="6" id="KW-1278">Translocase</keyword>
<evidence type="ECO:0000313" key="12">
    <source>
        <dbReference type="EMBL" id="SVA46228.1"/>
    </source>
</evidence>
<evidence type="ECO:0000256" key="2">
    <source>
        <dbReference type="ARBA" id="ARBA00008936"/>
    </source>
</evidence>
<dbReference type="Pfam" id="PF02874">
    <property type="entry name" value="ATP-synt_ab_N"/>
    <property type="match status" value="1"/>
</dbReference>
<evidence type="ECO:0000256" key="9">
    <source>
        <dbReference type="ARBA" id="ARBA00023196"/>
    </source>
</evidence>
<keyword evidence="4" id="KW-0547">Nucleotide-binding</keyword>
<dbReference type="CDD" id="cd18115">
    <property type="entry name" value="ATP-synt_F1_beta_N"/>
    <property type="match status" value="1"/>
</dbReference>
<evidence type="ECO:0000256" key="5">
    <source>
        <dbReference type="ARBA" id="ARBA00022840"/>
    </source>
</evidence>
<dbReference type="InterPro" id="IPR036121">
    <property type="entry name" value="ATPase_F1/V1/A1_a/bsu_N_sf"/>
</dbReference>
<evidence type="ECO:0000256" key="4">
    <source>
        <dbReference type="ARBA" id="ARBA00022741"/>
    </source>
</evidence>
<dbReference type="PANTHER" id="PTHR15184:SF71">
    <property type="entry name" value="ATP SYNTHASE SUBUNIT BETA, MITOCHONDRIAL"/>
    <property type="match status" value="1"/>
</dbReference>
<dbReference type="SUPFAM" id="SSF50615">
    <property type="entry name" value="N-terminal domain of alpha and beta subunits of F1 ATP synthase"/>
    <property type="match status" value="1"/>
</dbReference>
<gene>
    <name evidence="12" type="ORF">METZ01_LOCUS99082</name>
</gene>
<protein>
    <recommendedName>
        <fullName evidence="11">ATPase F1/V1/A1 complex alpha/beta subunit N-terminal domain-containing protein</fullName>
    </recommendedName>
</protein>
<dbReference type="GO" id="GO:0005524">
    <property type="term" value="F:ATP binding"/>
    <property type="evidence" value="ECO:0007669"/>
    <property type="project" value="UniProtKB-KW"/>
</dbReference>
<keyword evidence="3" id="KW-0813">Transport</keyword>
<keyword evidence="8" id="KW-0472">Membrane</keyword>
<keyword evidence="10" id="KW-0066">ATP synthesis</keyword>
<dbReference type="PANTHER" id="PTHR15184">
    <property type="entry name" value="ATP SYNTHASE"/>
    <property type="match status" value="1"/>
</dbReference>
<evidence type="ECO:0000256" key="7">
    <source>
        <dbReference type="ARBA" id="ARBA00023065"/>
    </source>
</evidence>
<feature type="domain" description="ATPase F1/V1/A1 complex alpha/beta subunit N-terminal" evidence="11">
    <location>
        <begin position="7"/>
        <end position="69"/>
    </location>
</feature>
<evidence type="ECO:0000256" key="1">
    <source>
        <dbReference type="ARBA" id="ARBA00004370"/>
    </source>
</evidence>
<keyword evidence="7" id="KW-0406">Ion transport</keyword>
<proteinExistence type="inferred from homology"/>